<dbReference type="AlphaFoldDB" id="A0A0C3DYV2"/>
<organism evidence="1 2">
    <name type="scientific">Scleroderma citrinum Foug A</name>
    <dbReference type="NCBI Taxonomy" id="1036808"/>
    <lineage>
        <taxon>Eukaryota</taxon>
        <taxon>Fungi</taxon>
        <taxon>Dikarya</taxon>
        <taxon>Basidiomycota</taxon>
        <taxon>Agaricomycotina</taxon>
        <taxon>Agaricomycetes</taxon>
        <taxon>Agaricomycetidae</taxon>
        <taxon>Boletales</taxon>
        <taxon>Sclerodermatineae</taxon>
        <taxon>Sclerodermataceae</taxon>
        <taxon>Scleroderma</taxon>
    </lineage>
</organism>
<dbReference type="EMBL" id="KN822052">
    <property type="protein sequence ID" value="KIM61404.1"/>
    <property type="molecule type" value="Genomic_DNA"/>
</dbReference>
<feature type="non-terminal residue" evidence="1">
    <location>
        <position position="1"/>
    </location>
</feature>
<dbReference type="HOGENOM" id="CLU_001324_7_2_1"/>
<dbReference type="InParanoid" id="A0A0C3DYV2"/>
<protein>
    <submittedName>
        <fullName evidence="1">Uncharacterized protein</fullName>
    </submittedName>
</protein>
<sequence>LPSLRCTAFTNYRSQVQTINHCIVDLATPPSGQLMPFNMYVTLSHSCGRHGIRLLHDFDERLFTQHPSEHLCQEDAWLEDLDRQTRKKWEEFKGQSE</sequence>
<gene>
    <name evidence="1" type="ORF">SCLCIDRAFT_122195</name>
</gene>
<evidence type="ECO:0000313" key="2">
    <source>
        <dbReference type="Proteomes" id="UP000053989"/>
    </source>
</evidence>
<dbReference type="Proteomes" id="UP000053989">
    <property type="component" value="Unassembled WGS sequence"/>
</dbReference>
<name>A0A0C3DYV2_9AGAM</name>
<dbReference type="OrthoDB" id="2986975at2759"/>
<reference evidence="2" key="2">
    <citation type="submission" date="2015-01" db="EMBL/GenBank/DDBJ databases">
        <title>Evolutionary Origins and Diversification of the Mycorrhizal Mutualists.</title>
        <authorList>
            <consortium name="DOE Joint Genome Institute"/>
            <consortium name="Mycorrhizal Genomics Consortium"/>
            <person name="Kohler A."/>
            <person name="Kuo A."/>
            <person name="Nagy L.G."/>
            <person name="Floudas D."/>
            <person name="Copeland A."/>
            <person name="Barry K.W."/>
            <person name="Cichocki N."/>
            <person name="Veneault-Fourrey C."/>
            <person name="LaButti K."/>
            <person name="Lindquist E.A."/>
            <person name="Lipzen A."/>
            <person name="Lundell T."/>
            <person name="Morin E."/>
            <person name="Murat C."/>
            <person name="Riley R."/>
            <person name="Ohm R."/>
            <person name="Sun H."/>
            <person name="Tunlid A."/>
            <person name="Henrissat B."/>
            <person name="Grigoriev I.V."/>
            <person name="Hibbett D.S."/>
            <person name="Martin F."/>
        </authorList>
    </citation>
    <scope>NUCLEOTIDE SEQUENCE [LARGE SCALE GENOMIC DNA]</scope>
    <source>
        <strain evidence="2">Foug A</strain>
    </source>
</reference>
<accession>A0A0C3DYV2</accession>
<keyword evidence="2" id="KW-1185">Reference proteome</keyword>
<evidence type="ECO:0000313" key="1">
    <source>
        <dbReference type="EMBL" id="KIM61404.1"/>
    </source>
</evidence>
<proteinExistence type="predicted"/>
<reference evidence="1 2" key="1">
    <citation type="submission" date="2014-04" db="EMBL/GenBank/DDBJ databases">
        <authorList>
            <consortium name="DOE Joint Genome Institute"/>
            <person name="Kuo A."/>
            <person name="Kohler A."/>
            <person name="Nagy L.G."/>
            <person name="Floudas D."/>
            <person name="Copeland A."/>
            <person name="Barry K.W."/>
            <person name="Cichocki N."/>
            <person name="Veneault-Fourrey C."/>
            <person name="LaButti K."/>
            <person name="Lindquist E.A."/>
            <person name="Lipzen A."/>
            <person name="Lundell T."/>
            <person name="Morin E."/>
            <person name="Murat C."/>
            <person name="Sun H."/>
            <person name="Tunlid A."/>
            <person name="Henrissat B."/>
            <person name="Grigoriev I.V."/>
            <person name="Hibbett D.S."/>
            <person name="Martin F."/>
            <person name="Nordberg H.P."/>
            <person name="Cantor M.N."/>
            <person name="Hua S.X."/>
        </authorList>
    </citation>
    <scope>NUCLEOTIDE SEQUENCE [LARGE SCALE GENOMIC DNA]</scope>
    <source>
        <strain evidence="1 2">Foug A</strain>
    </source>
</reference>